<dbReference type="EMBL" id="JAVQLW010000003">
    <property type="protein sequence ID" value="MDS9469297.1"/>
    <property type="molecule type" value="Genomic_DNA"/>
</dbReference>
<sequence length="176" mass="19654">MTLQDMTDEFGTMVSPTTLVIRRWLPGPVDRIWSYLIDGEKRRKWLAAGEMTLSPGAPLELVWRNDELSSPSDPRPEDIPAEHRLESRVIAFDPLRSLTIAWGNGEVTFELEPKGDRVLLTLTHTGLSERSAKLMVSAGWHAHLDLLVSEASGSTPASFWASWSSLKAEYANRIPS</sequence>
<feature type="domain" description="Activator of Hsp90 ATPase homologue 1/2-like C-terminal" evidence="2">
    <location>
        <begin position="28"/>
        <end position="149"/>
    </location>
</feature>
<accession>A0ABU2HW57</accession>
<keyword evidence="4" id="KW-1185">Reference proteome</keyword>
<evidence type="ECO:0000313" key="3">
    <source>
        <dbReference type="EMBL" id="MDS9469297.1"/>
    </source>
</evidence>
<proteinExistence type="inferred from homology"/>
<dbReference type="SUPFAM" id="SSF55961">
    <property type="entry name" value="Bet v1-like"/>
    <property type="match status" value="1"/>
</dbReference>
<dbReference type="RefSeq" id="WP_311161885.1">
    <property type="nucleotide sequence ID" value="NZ_JAVQLW010000003.1"/>
</dbReference>
<name>A0ABU2HW57_9RHOB</name>
<dbReference type="InterPro" id="IPR013538">
    <property type="entry name" value="ASHA1/2-like_C"/>
</dbReference>
<dbReference type="InterPro" id="IPR023393">
    <property type="entry name" value="START-like_dom_sf"/>
</dbReference>
<evidence type="ECO:0000256" key="1">
    <source>
        <dbReference type="ARBA" id="ARBA00006817"/>
    </source>
</evidence>
<reference evidence="4" key="1">
    <citation type="submission" date="2023-07" db="EMBL/GenBank/DDBJ databases">
        <title>Paracoccus sp. MBLB3053 whole genome sequence.</title>
        <authorList>
            <person name="Hwang C.Y."/>
            <person name="Cho E.-S."/>
            <person name="Seo M.-J."/>
        </authorList>
    </citation>
    <scope>NUCLEOTIDE SEQUENCE [LARGE SCALE GENOMIC DNA]</scope>
    <source>
        <strain evidence="4">MBLB3053</strain>
    </source>
</reference>
<dbReference type="Proteomes" id="UP001269144">
    <property type="component" value="Unassembled WGS sequence"/>
</dbReference>
<comment type="similarity">
    <text evidence="1">Belongs to the AHA1 family.</text>
</comment>
<dbReference type="CDD" id="cd08899">
    <property type="entry name" value="SRPBCC_CalC_Aha1-like_6"/>
    <property type="match status" value="1"/>
</dbReference>
<organism evidence="3 4">
    <name type="scientific">Paracoccus aurantius</name>
    <dbReference type="NCBI Taxonomy" id="3073814"/>
    <lineage>
        <taxon>Bacteria</taxon>
        <taxon>Pseudomonadati</taxon>
        <taxon>Pseudomonadota</taxon>
        <taxon>Alphaproteobacteria</taxon>
        <taxon>Rhodobacterales</taxon>
        <taxon>Paracoccaceae</taxon>
        <taxon>Paracoccus</taxon>
    </lineage>
</organism>
<gene>
    <name evidence="3" type="ORF">RGQ15_17175</name>
</gene>
<dbReference type="Gene3D" id="3.30.530.20">
    <property type="match status" value="1"/>
</dbReference>
<dbReference type="Pfam" id="PF08327">
    <property type="entry name" value="AHSA1"/>
    <property type="match status" value="1"/>
</dbReference>
<comment type="caution">
    <text evidence="3">The sequence shown here is derived from an EMBL/GenBank/DDBJ whole genome shotgun (WGS) entry which is preliminary data.</text>
</comment>
<protein>
    <submittedName>
        <fullName evidence="3">SRPBCC family protein</fullName>
    </submittedName>
</protein>
<evidence type="ECO:0000313" key="4">
    <source>
        <dbReference type="Proteomes" id="UP001269144"/>
    </source>
</evidence>
<evidence type="ECO:0000259" key="2">
    <source>
        <dbReference type="Pfam" id="PF08327"/>
    </source>
</evidence>